<dbReference type="SUPFAM" id="SSF52833">
    <property type="entry name" value="Thioredoxin-like"/>
    <property type="match status" value="1"/>
</dbReference>
<name>A0A7C9HS61_9DEIO</name>
<sequence>MNTPAALLDVSRRLSLQTKVQVLTLTYDHPQLTTRVALAGDHVCGVQGPVTPSWQTTLRHHGVHPAELQRAQQQAQSLDEALAHLLKRGVVSAQELQGLARDRLIHALIPLTHHRVRPALQPDSVGQQVPPATPCVPLRDSVSAVMRLSDRSTVPLSQAYAASPAHVPTGPDESFELMVYRAALQGQTLQTMAQRLPLRFDQLCQVLTTLEAGAYIWPTSEQAPSLLTSRPQLQVGDYAPDFLLPALGGGEVRLSALHGQRIWLSLNRQSTCAICNPRHAEVIAVQDQLVPLGVQTVSIWGSTLDDLARGIGKQRPPYAVLADPDDTTYTRYGLSFSLSGTLDPRNLGTMLRGFRMMGAAALKSDGELFRMPAEFLIGRDGRIERVRYATYGADFLAVEEVLAWARRP</sequence>
<evidence type="ECO:0000313" key="3">
    <source>
        <dbReference type="Proteomes" id="UP000483286"/>
    </source>
</evidence>
<comment type="caution">
    <text evidence="2">The sequence shown here is derived from an EMBL/GenBank/DDBJ whole genome shotgun (WGS) entry which is preliminary data.</text>
</comment>
<reference evidence="2 3" key="1">
    <citation type="submission" date="2019-12" db="EMBL/GenBank/DDBJ databases">
        <title>Deinococcus sp. HMF7620 Genome sequencing and assembly.</title>
        <authorList>
            <person name="Kang H."/>
            <person name="Kim H."/>
            <person name="Joh K."/>
        </authorList>
    </citation>
    <scope>NUCLEOTIDE SEQUENCE [LARGE SCALE GENOMIC DNA]</scope>
    <source>
        <strain evidence="2 3">HMF7620</strain>
    </source>
</reference>
<dbReference type="Gene3D" id="3.40.30.10">
    <property type="entry name" value="Glutaredoxin"/>
    <property type="match status" value="1"/>
</dbReference>
<dbReference type="RefSeq" id="WP_157459528.1">
    <property type="nucleotide sequence ID" value="NZ_WQLB01000015.1"/>
</dbReference>
<organism evidence="2 3">
    <name type="scientific">Deinococcus arboris</name>
    <dbReference type="NCBI Taxonomy" id="2682977"/>
    <lineage>
        <taxon>Bacteria</taxon>
        <taxon>Thermotogati</taxon>
        <taxon>Deinococcota</taxon>
        <taxon>Deinococci</taxon>
        <taxon>Deinococcales</taxon>
        <taxon>Deinococcaceae</taxon>
        <taxon>Deinococcus</taxon>
    </lineage>
</organism>
<dbReference type="GO" id="GO:0016209">
    <property type="term" value="F:antioxidant activity"/>
    <property type="evidence" value="ECO:0007669"/>
    <property type="project" value="InterPro"/>
</dbReference>
<dbReference type="InterPro" id="IPR000866">
    <property type="entry name" value="AhpC/TSA"/>
</dbReference>
<dbReference type="EMBL" id="WQLB01000015">
    <property type="protein sequence ID" value="MVN87472.1"/>
    <property type="molecule type" value="Genomic_DNA"/>
</dbReference>
<keyword evidence="3" id="KW-1185">Reference proteome</keyword>
<protein>
    <submittedName>
        <fullName evidence="2">Redoxin domain-containing protein</fullName>
    </submittedName>
</protein>
<dbReference type="AlphaFoldDB" id="A0A7C9HS61"/>
<evidence type="ECO:0000313" key="2">
    <source>
        <dbReference type="EMBL" id="MVN87472.1"/>
    </source>
</evidence>
<accession>A0A7C9HS61</accession>
<proteinExistence type="predicted"/>
<dbReference type="Proteomes" id="UP000483286">
    <property type="component" value="Unassembled WGS sequence"/>
</dbReference>
<dbReference type="GO" id="GO:0016491">
    <property type="term" value="F:oxidoreductase activity"/>
    <property type="evidence" value="ECO:0007669"/>
    <property type="project" value="InterPro"/>
</dbReference>
<gene>
    <name evidence="2" type="ORF">GO986_11905</name>
</gene>
<dbReference type="InterPro" id="IPR036249">
    <property type="entry name" value="Thioredoxin-like_sf"/>
</dbReference>
<feature type="domain" description="Alkyl hydroperoxide reductase subunit C/ Thiol specific antioxidant" evidence="1">
    <location>
        <begin position="235"/>
        <end position="384"/>
    </location>
</feature>
<dbReference type="Pfam" id="PF00578">
    <property type="entry name" value="AhpC-TSA"/>
    <property type="match status" value="1"/>
</dbReference>
<evidence type="ECO:0000259" key="1">
    <source>
        <dbReference type="Pfam" id="PF00578"/>
    </source>
</evidence>